<evidence type="ECO:0000313" key="1">
    <source>
        <dbReference type="EMBL" id="MFD1982412.1"/>
    </source>
</evidence>
<organism evidence="1 2">
    <name type="scientific">Mesorhizobium newzealandense</name>
    <dbReference type="NCBI Taxonomy" id="1300302"/>
    <lineage>
        <taxon>Bacteria</taxon>
        <taxon>Pseudomonadati</taxon>
        <taxon>Pseudomonadota</taxon>
        <taxon>Alphaproteobacteria</taxon>
        <taxon>Hyphomicrobiales</taxon>
        <taxon>Phyllobacteriaceae</taxon>
        <taxon>Mesorhizobium</taxon>
    </lineage>
</organism>
<dbReference type="RefSeq" id="WP_379095140.1">
    <property type="nucleotide sequence ID" value="NZ_JBHUGZ010000003.1"/>
</dbReference>
<accession>A0ABW4U4I2</accession>
<dbReference type="EMBL" id="JBHUGZ010000003">
    <property type="protein sequence ID" value="MFD1982412.1"/>
    <property type="molecule type" value="Genomic_DNA"/>
</dbReference>
<keyword evidence="2" id="KW-1185">Reference proteome</keyword>
<gene>
    <name evidence="1" type="ORF">ACFSOZ_06865</name>
</gene>
<protein>
    <submittedName>
        <fullName evidence="1">Uncharacterized protein</fullName>
    </submittedName>
</protein>
<evidence type="ECO:0000313" key="2">
    <source>
        <dbReference type="Proteomes" id="UP001597405"/>
    </source>
</evidence>
<sequence>MTSSPNDRMQLTTKDQRELREFLLDVIPRFRAGLRKGINGAAAGNLFGLLWVANRPLAKKVGNWRGLSSAARDLHFVIEVSKNGGSAGAVVSEYIDLPPTHPGNRAVL</sequence>
<name>A0ABW4U4I2_9HYPH</name>
<comment type="caution">
    <text evidence="1">The sequence shown here is derived from an EMBL/GenBank/DDBJ whole genome shotgun (WGS) entry which is preliminary data.</text>
</comment>
<proteinExistence type="predicted"/>
<dbReference type="Proteomes" id="UP001597405">
    <property type="component" value="Unassembled WGS sequence"/>
</dbReference>
<reference evidence="2" key="1">
    <citation type="journal article" date="2019" name="Int. J. Syst. Evol. Microbiol.">
        <title>The Global Catalogue of Microorganisms (GCM) 10K type strain sequencing project: providing services to taxonomists for standard genome sequencing and annotation.</title>
        <authorList>
            <consortium name="The Broad Institute Genomics Platform"/>
            <consortium name="The Broad Institute Genome Sequencing Center for Infectious Disease"/>
            <person name="Wu L."/>
            <person name="Ma J."/>
        </authorList>
    </citation>
    <scope>NUCLEOTIDE SEQUENCE [LARGE SCALE GENOMIC DNA]</scope>
    <source>
        <strain evidence="2">CGMCC 1.16225</strain>
    </source>
</reference>